<keyword evidence="1" id="KW-0812">Transmembrane</keyword>
<gene>
    <name evidence="2" type="ORF">CEXT_691401</name>
</gene>
<dbReference type="Proteomes" id="UP001054945">
    <property type="component" value="Unassembled WGS sequence"/>
</dbReference>
<sequence>MPISHINRTLTYELIHPHLLMLFLSVVGMGGFINSCKVRQMYPTLVLFLVFNLKLIQDIFEARVFSSLFLLYVHDSRILSGRMMVFEVIDWLIKPKKVDLEMIYIFKNSYLEVS</sequence>
<dbReference type="EMBL" id="BPLR01013047">
    <property type="protein sequence ID" value="GIY58331.1"/>
    <property type="molecule type" value="Genomic_DNA"/>
</dbReference>
<comment type="caution">
    <text evidence="2">The sequence shown here is derived from an EMBL/GenBank/DDBJ whole genome shotgun (WGS) entry which is preliminary data.</text>
</comment>
<evidence type="ECO:0000313" key="3">
    <source>
        <dbReference type="Proteomes" id="UP001054945"/>
    </source>
</evidence>
<name>A0AAV4UKE2_CAEEX</name>
<protein>
    <submittedName>
        <fullName evidence="2">Uncharacterized protein</fullName>
    </submittedName>
</protein>
<evidence type="ECO:0000256" key="1">
    <source>
        <dbReference type="SAM" id="Phobius"/>
    </source>
</evidence>
<proteinExistence type="predicted"/>
<accession>A0AAV4UKE2</accession>
<dbReference type="AlphaFoldDB" id="A0AAV4UKE2"/>
<keyword evidence="1" id="KW-0472">Membrane</keyword>
<reference evidence="2 3" key="1">
    <citation type="submission" date="2021-06" db="EMBL/GenBank/DDBJ databases">
        <title>Caerostris extrusa draft genome.</title>
        <authorList>
            <person name="Kono N."/>
            <person name="Arakawa K."/>
        </authorList>
    </citation>
    <scope>NUCLEOTIDE SEQUENCE [LARGE SCALE GENOMIC DNA]</scope>
</reference>
<keyword evidence="3" id="KW-1185">Reference proteome</keyword>
<organism evidence="2 3">
    <name type="scientific">Caerostris extrusa</name>
    <name type="common">Bark spider</name>
    <name type="synonym">Caerostris bankana</name>
    <dbReference type="NCBI Taxonomy" id="172846"/>
    <lineage>
        <taxon>Eukaryota</taxon>
        <taxon>Metazoa</taxon>
        <taxon>Ecdysozoa</taxon>
        <taxon>Arthropoda</taxon>
        <taxon>Chelicerata</taxon>
        <taxon>Arachnida</taxon>
        <taxon>Araneae</taxon>
        <taxon>Araneomorphae</taxon>
        <taxon>Entelegynae</taxon>
        <taxon>Araneoidea</taxon>
        <taxon>Araneidae</taxon>
        <taxon>Caerostris</taxon>
    </lineage>
</organism>
<evidence type="ECO:0000313" key="2">
    <source>
        <dbReference type="EMBL" id="GIY58331.1"/>
    </source>
</evidence>
<keyword evidence="1" id="KW-1133">Transmembrane helix</keyword>
<feature type="transmembrane region" description="Helical" evidence="1">
    <location>
        <begin position="12"/>
        <end position="33"/>
    </location>
</feature>